<sequence>MIATENEWRTARNADRARRRAGGEDELLLDEDGSERPGATSDGTTLPPPSPPSLADKDQFAGALQGLSPSRQSIILKVFESLAGKAHTTTHTIGGTSTETNATGERSLSAAFERSSDQFQYQSLEIPPAIVKLGLARVHIPLTLLTPSAIRKIHQYPTSVKTKKVLTYAGQKLDLLDLSAWPDESSLPPERFFEAWQNMLKIYARIGDDTVTNRFQTHFGYILALPDFAEDYKAILRFDCEVRRRYMNNPARFSPADSSYQNRLNAIKSRVLSEEIKAGRQSQSDFSLRFSPYPQGGRCDNRAMRAGGSRPHSRPASYA</sequence>
<keyword evidence="3" id="KW-1185">Reference proteome</keyword>
<name>A0A165FHQ4_9APHY</name>
<dbReference type="GeneID" id="63829296"/>
<feature type="region of interest" description="Disordered" evidence="1">
    <location>
        <begin position="1"/>
        <end position="57"/>
    </location>
</feature>
<dbReference type="InParanoid" id="A0A165FHQ4"/>
<evidence type="ECO:0000313" key="3">
    <source>
        <dbReference type="Proteomes" id="UP000076871"/>
    </source>
</evidence>
<accession>A0A165FHQ4</accession>
<evidence type="ECO:0000256" key="1">
    <source>
        <dbReference type="SAM" id="MobiDB-lite"/>
    </source>
</evidence>
<proteinExistence type="predicted"/>
<dbReference type="Proteomes" id="UP000076871">
    <property type="component" value="Unassembled WGS sequence"/>
</dbReference>
<dbReference type="RefSeq" id="XP_040766728.1">
    <property type="nucleotide sequence ID" value="XM_040912268.1"/>
</dbReference>
<reference evidence="2 3" key="1">
    <citation type="journal article" date="2016" name="Mol. Biol. Evol.">
        <title>Comparative Genomics of Early-Diverging Mushroom-Forming Fungi Provides Insights into the Origins of Lignocellulose Decay Capabilities.</title>
        <authorList>
            <person name="Nagy L.G."/>
            <person name="Riley R."/>
            <person name="Tritt A."/>
            <person name="Adam C."/>
            <person name="Daum C."/>
            <person name="Floudas D."/>
            <person name="Sun H."/>
            <person name="Yadav J.S."/>
            <person name="Pangilinan J."/>
            <person name="Larsson K.H."/>
            <person name="Matsuura K."/>
            <person name="Barry K."/>
            <person name="Labutti K."/>
            <person name="Kuo R."/>
            <person name="Ohm R.A."/>
            <person name="Bhattacharya S.S."/>
            <person name="Shirouzu T."/>
            <person name="Yoshinaga Y."/>
            <person name="Martin F.M."/>
            <person name="Grigoriev I.V."/>
            <person name="Hibbett D.S."/>
        </authorList>
    </citation>
    <scope>NUCLEOTIDE SEQUENCE [LARGE SCALE GENOMIC DNA]</scope>
    <source>
        <strain evidence="2 3">93-53</strain>
    </source>
</reference>
<evidence type="ECO:0000313" key="2">
    <source>
        <dbReference type="EMBL" id="KZT08988.1"/>
    </source>
</evidence>
<feature type="compositionally biased region" description="Basic and acidic residues" evidence="1">
    <location>
        <begin position="1"/>
        <end position="16"/>
    </location>
</feature>
<dbReference type="OrthoDB" id="2757691at2759"/>
<feature type="region of interest" description="Disordered" evidence="1">
    <location>
        <begin position="278"/>
        <end position="319"/>
    </location>
</feature>
<dbReference type="AlphaFoldDB" id="A0A165FHQ4"/>
<feature type="compositionally biased region" description="Acidic residues" evidence="1">
    <location>
        <begin position="24"/>
        <end position="33"/>
    </location>
</feature>
<organism evidence="2 3">
    <name type="scientific">Laetiporus sulphureus 93-53</name>
    <dbReference type="NCBI Taxonomy" id="1314785"/>
    <lineage>
        <taxon>Eukaryota</taxon>
        <taxon>Fungi</taxon>
        <taxon>Dikarya</taxon>
        <taxon>Basidiomycota</taxon>
        <taxon>Agaricomycotina</taxon>
        <taxon>Agaricomycetes</taxon>
        <taxon>Polyporales</taxon>
        <taxon>Laetiporus</taxon>
    </lineage>
</organism>
<dbReference type="STRING" id="1314785.A0A165FHQ4"/>
<gene>
    <name evidence="2" type="ORF">LAESUDRAFT_757172</name>
</gene>
<dbReference type="EMBL" id="KV427613">
    <property type="protein sequence ID" value="KZT08988.1"/>
    <property type="molecule type" value="Genomic_DNA"/>
</dbReference>
<protein>
    <submittedName>
        <fullName evidence="2">Uncharacterized protein</fullName>
    </submittedName>
</protein>